<dbReference type="AlphaFoldDB" id="A0A1T5G076"/>
<reference evidence="4" key="1">
    <citation type="submission" date="2017-02" db="EMBL/GenBank/DDBJ databases">
        <authorList>
            <person name="Varghese N."/>
            <person name="Submissions S."/>
        </authorList>
    </citation>
    <scope>NUCLEOTIDE SEQUENCE [LARGE SCALE GENOMIC DNA]</scope>
    <source>
        <strain evidence="4">UM2</strain>
    </source>
</reference>
<dbReference type="STRING" id="439228.SAMN06295920_111119"/>
<dbReference type="InterPro" id="IPR020904">
    <property type="entry name" value="Sc_DH/Rdtase_CS"/>
</dbReference>
<dbReference type="InterPro" id="IPR036291">
    <property type="entry name" value="NAD(P)-bd_dom_sf"/>
</dbReference>
<dbReference type="EMBL" id="FUYM01000011">
    <property type="protein sequence ID" value="SKC01851.1"/>
    <property type="molecule type" value="Genomic_DNA"/>
</dbReference>
<organism evidence="3 4">
    <name type="scientific">Rhizorhabdus histidinilytica</name>
    <dbReference type="NCBI Taxonomy" id="439228"/>
    <lineage>
        <taxon>Bacteria</taxon>
        <taxon>Pseudomonadati</taxon>
        <taxon>Pseudomonadota</taxon>
        <taxon>Alphaproteobacteria</taxon>
        <taxon>Sphingomonadales</taxon>
        <taxon>Sphingomonadaceae</taxon>
        <taxon>Rhizorhabdus</taxon>
    </lineage>
</organism>
<dbReference type="PANTHER" id="PTHR42760">
    <property type="entry name" value="SHORT-CHAIN DEHYDROGENASES/REDUCTASES FAMILY MEMBER"/>
    <property type="match status" value="1"/>
</dbReference>
<keyword evidence="4" id="KW-1185">Reference proteome</keyword>
<dbReference type="OrthoDB" id="9779623at2"/>
<dbReference type="GO" id="GO:0016616">
    <property type="term" value="F:oxidoreductase activity, acting on the CH-OH group of donors, NAD or NADP as acceptor"/>
    <property type="evidence" value="ECO:0007669"/>
    <property type="project" value="TreeGrafter"/>
</dbReference>
<name>A0A1T5G076_9SPHN</name>
<keyword evidence="2" id="KW-0560">Oxidoreductase</keyword>
<evidence type="ECO:0000313" key="3">
    <source>
        <dbReference type="EMBL" id="SKC01851.1"/>
    </source>
</evidence>
<dbReference type="PANTHER" id="PTHR42760:SF133">
    <property type="entry name" value="3-OXOACYL-[ACYL-CARRIER-PROTEIN] REDUCTASE"/>
    <property type="match status" value="1"/>
</dbReference>
<evidence type="ECO:0000256" key="2">
    <source>
        <dbReference type="ARBA" id="ARBA00023002"/>
    </source>
</evidence>
<proteinExistence type="inferred from homology"/>
<dbReference type="RefSeq" id="WP_079650125.1">
    <property type="nucleotide sequence ID" value="NZ_FUYM01000011.1"/>
</dbReference>
<dbReference type="InterPro" id="IPR002347">
    <property type="entry name" value="SDR_fam"/>
</dbReference>
<dbReference type="PROSITE" id="PS00061">
    <property type="entry name" value="ADH_SHORT"/>
    <property type="match status" value="1"/>
</dbReference>
<gene>
    <name evidence="3" type="ORF">SAMN06295920_111119</name>
</gene>
<dbReference type="PRINTS" id="PR00081">
    <property type="entry name" value="GDHRDH"/>
</dbReference>
<sequence length="233" mass="23550">MSRRVILTGAAGAIGAAIAQLLADRGWQVIGVDLAFPDASPALAERVAQDITDAPGYHAALERIVAGGPIHGLVNCAGVAQVGRFLQLEPRWDLLVAVNLTAAIQACHVVVPSMIEAGGGSVVNIISDSARAGAAGEAVYSAAKGGLAAFTRSLAQEVGRFGVRVNNVSPGPVRTPMSAAHGDVMDKLAAKTPMKRVAEAVDIAGAVAFFLGDDSAFVTGQTLSVSGGLTMVG</sequence>
<dbReference type="Proteomes" id="UP000189818">
    <property type="component" value="Unassembled WGS sequence"/>
</dbReference>
<accession>A0A1T5G076</accession>
<dbReference type="Gene3D" id="3.40.50.720">
    <property type="entry name" value="NAD(P)-binding Rossmann-like Domain"/>
    <property type="match status" value="1"/>
</dbReference>
<evidence type="ECO:0000256" key="1">
    <source>
        <dbReference type="ARBA" id="ARBA00006484"/>
    </source>
</evidence>
<dbReference type="Pfam" id="PF13561">
    <property type="entry name" value="adh_short_C2"/>
    <property type="match status" value="1"/>
</dbReference>
<comment type="similarity">
    <text evidence="1">Belongs to the short-chain dehydrogenases/reductases (SDR) family.</text>
</comment>
<evidence type="ECO:0000313" key="4">
    <source>
        <dbReference type="Proteomes" id="UP000189818"/>
    </source>
</evidence>
<dbReference type="SUPFAM" id="SSF51735">
    <property type="entry name" value="NAD(P)-binding Rossmann-fold domains"/>
    <property type="match status" value="1"/>
</dbReference>
<protein>
    <submittedName>
        <fullName evidence="3">2-hydroxycyclohexanecarboxyl-CoA dehydrogenase</fullName>
    </submittedName>
</protein>
<dbReference type="PRINTS" id="PR00080">
    <property type="entry name" value="SDRFAMILY"/>
</dbReference>